<feature type="compositionally biased region" description="Polar residues" evidence="1">
    <location>
        <begin position="158"/>
        <end position="170"/>
    </location>
</feature>
<reference evidence="3" key="2">
    <citation type="submission" date="2023-04" db="EMBL/GenBank/DDBJ databases">
        <authorList>
            <person name="Bu L."/>
            <person name="Lu L."/>
            <person name="Laidemitt M.R."/>
            <person name="Zhang S.M."/>
            <person name="Mutuku M."/>
            <person name="Mkoji G."/>
            <person name="Steinauer M."/>
            <person name="Loker E.S."/>
        </authorList>
    </citation>
    <scope>NUCLEOTIDE SEQUENCE</scope>
    <source>
        <strain evidence="3">KasaAsao</strain>
        <tissue evidence="3">Whole Snail</tissue>
    </source>
</reference>
<name>A0AAD8BV90_BIOPF</name>
<feature type="compositionally biased region" description="Polar residues" evidence="1">
    <location>
        <begin position="95"/>
        <end position="106"/>
    </location>
</feature>
<comment type="caution">
    <text evidence="3">The sequence shown here is derived from an EMBL/GenBank/DDBJ whole genome shotgun (WGS) entry which is preliminary data.</text>
</comment>
<proteinExistence type="predicted"/>
<feature type="signal peptide" evidence="2">
    <location>
        <begin position="1"/>
        <end position="23"/>
    </location>
</feature>
<feature type="region of interest" description="Disordered" evidence="1">
    <location>
        <begin position="95"/>
        <end position="191"/>
    </location>
</feature>
<evidence type="ECO:0000256" key="1">
    <source>
        <dbReference type="SAM" id="MobiDB-lite"/>
    </source>
</evidence>
<feature type="compositionally biased region" description="Basic and acidic residues" evidence="1">
    <location>
        <begin position="126"/>
        <end position="135"/>
    </location>
</feature>
<organism evidence="3 4">
    <name type="scientific">Biomphalaria pfeifferi</name>
    <name type="common">Bloodfluke planorb</name>
    <name type="synonym">Freshwater snail</name>
    <dbReference type="NCBI Taxonomy" id="112525"/>
    <lineage>
        <taxon>Eukaryota</taxon>
        <taxon>Metazoa</taxon>
        <taxon>Spiralia</taxon>
        <taxon>Lophotrochozoa</taxon>
        <taxon>Mollusca</taxon>
        <taxon>Gastropoda</taxon>
        <taxon>Heterobranchia</taxon>
        <taxon>Euthyneura</taxon>
        <taxon>Panpulmonata</taxon>
        <taxon>Hygrophila</taxon>
        <taxon>Lymnaeoidea</taxon>
        <taxon>Planorbidae</taxon>
        <taxon>Biomphalaria</taxon>
    </lineage>
</organism>
<keyword evidence="4" id="KW-1185">Reference proteome</keyword>
<accession>A0AAD8BV90</accession>
<evidence type="ECO:0000313" key="4">
    <source>
        <dbReference type="Proteomes" id="UP001233172"/>
    </source>
</evidence>
<sequence length="191" mass="21287">MFRMPSILPIIVGVCLLATQCDAGKVISCKNVACQEPPCMDSVLKSGECCKSCPNGPNCSLDGFPLALDSMGLRSDGQWCQCSYTSSFHPYDGLSQQPYDGLSQQPYDELSQHPYDGLSQQPYDKLSQHPYDELSQHPYDGLSQQPYDELSQHPYDGLSQQPYDGQSQQPYDELSQHPYDGLSQQPYDELS</sequence>
<dbReference type="EMBL" id="JASAOG010000035">
    <property type="protein sequence ID" value="KAK0060459.1"/>
    <property type="molecule type" value="Genomic_DNA"/>
</dbReference>
<feature type="chain" id="PRO_5041929531" evidence="2">
    <location>
        <begin position="24"/>
        <end position="191"/>
    </location>
</feature>
<protein>
    <submittedName>
        <fullName evidence="3">Brorin</fullName>
    </submittedName>
</protein>
<feature type="compositionally biased region" description="Polar residues" evidence="1">
    <location>
        <begin position="182"/>
        <end position="191"/>
    </location>
</feature>
<dbReference type="AlphaFoldDB" id="A0AAD8BV90"/>
<gene>
    <name evidence="3" type="ORF">Bpfe_009972</name>
</gene>
<dbReference type="Proteomes" id="UP001233172">
    <property type="component" value="Unassembled WGS sequence"/>
</dbReference>
<reference evidence="3" key="1">
    <citation type="journal article" date="2023" name="PLoS Negl. Trop. Dis.">
        <title>A genome sequence for Biomphalaria pfeifferi, the major vector snail for the human-infecting parasite Schistosoma mansoni.</title>
        <authorList>
            <person name="Bu L."/>
            <person name="Lu L."/>
            <person name="Laidemitt M.R."/>
            <person name="Zhang S.M."/>
            <person name="Mutuku M."/>
            <person name="Mkoji G."/>
            <person name="Steinauer M."/>
            <person name="Loker E.S."/>
        </authorList>
    </citation>
    <scope>NUCLEOTIDE SEQUENCE</scope>
    <source>
        <strain evidence="3">KasaAsao</strain>
    </source>
</reference>
<keyword evidence="2" id="KW-0732">Signal</keyword>
<evidence type="ECO:0000313" key="3">
    <source>
        <dbReference type="EMBL" id="KAK0060459.1"/>
    </source>
</evidence>
<evidence type="ECO:0000256" key="2">
    <source>
        <dbReference type="SAM" id="SignalP"/>
    </source>
</evidence>